<protein>
    <submittedName>
        <fullName evidence="1">Uncharacterized protein</fullName>
    </submittedName>
</protein>
<reference evidence="1 2" key="2">
    <citation type="journal article" date="2012" name="Stand. Genomic Sci.">
        <title>Complete genome sequence of the sulfate-reducing firmicute Desulfotomaculum ruminis type strain (DL(T)).</title>
        <authorList>
            <person name="Spring S."/>
            <person name="Visser M."/>
            <person name="Lu M."/>
            <person name="Copeland A."/>
            <person name="Lapidus A."/>
            <person name="Lucas S."/>
            <person name="Cheng J.F."/>
            <person name="Han C."/>
            <person name="Tapia R."/>
            <person name="Goodwin L.A."/>
            <person name="Pitluck S."/>
            <person name="Ivanova N."/>
            <person name="Land M."/>
            <person name="Hauser L."/>
            <person name="Larimer F."/>
            <person name="Rohde M."/>
            <person name="Goker M."/>
            <person name="Detter J.C."/>
            <person name="Kyrpides N.C."/>
            <person name="Woyke T."/>
            <person name="Schaap P.J."/>
            <person name="Plugge C.M."/>
            <person name="Muyzer G."/>
            <person name="Kuever J."/>
            <person name="Pereira I.A."/>
            <person name="Parshina S.N."/>
            <person name="Bernier-Latmani R."/>
            <person name="Stams A.J."/>
            <person name="Klenk H.P."/>
        </authorList>
    </citation>
    <scope>NUCLEOTIDE SEQUENCE [LARGE SCALE GENOMIC DNA]</scope>
    <source>
        <strain evidence="2">ATCC 23193 / DSM 2154 / NCIB 8452 / DL</strain>
    </source>
</reference>
<dbReference type="RefSeq" id="WP_013841013.1">
    <property type="nucleotide sequence ID" value="NC_015589.1"/>
</dbReference>
<evidence type="ECO:0000313" key="1">
    <source>
        <dbReference type="EMBL" id="AEG59242.1"/>
    </source>
</evidence>
<sequence length="83" mass="9355">MELDRGTVKQDSLAANLVNKICRQNSCGTSLQSIFLQPNDSIEEVWKEFVKNNLDPDSPCLVYFVDSPTEKDIMVKVVCKKSC</sequence>
<dbReference type="EMBL" id="CP002780">
    <property type="protein sequence ID" value="AEG59242.1"/>
    <property type="molecule type" value="Genomic_DNA"/>
</dbReference>
<organism evidence="1 2">
    <name type="scientific">Desulforamulus ruminis (strain ATCC 23193 / DSM 2154 / NCIMB 8452 / DL)</name>
    <name type="common">Desulfotomaculum ruminis</name>
    <dbReference type="NCBI Taxonomy" id="696281"/>
    <lineage>
        <taxon>Bacteria</taxon>
        <taxon>Bacillati</taxon>
        <taxon>Bacillota</taxon>
        <taxon>Clostridia</taxon>
        <taxon>Eubacteriales</taxon>
        <taxon>Peptococcaceae</taxon>
        <taxon>Desulforamulus</taxon>
    </lineage>
</organism>
<dbReference type="AlphaFoldDB" id="F6DKI2"/>
<name>F6DKI2_DESRL</name>
<dbReference type="Proteomes" id="UP000009234">
    <property type="component" value="Chromosome"/>
</dbReference>
<gene>
    <name evidence="1" type="ordered locus">Desru_0966</name>
</gene>
<keyword evidence="2" id="KW-1185">Reference proteome</keyword>
<evidence type="ECO:0000313" key="2">
    <source>
        <dbReference type="Proteomes" id="UP000009234"/>
    </source>
</evidence>
<proteinExistence type="predicted"/>
<accession>F6DKI2</accession>
<dbReference type="OrthoDB" id="1787284at2"/>
<reference evidence="2" key="1">
    <citation type="submission" date="2011-05" db="EMBL/GenBank/DDBJ databases">
        <title>Complete sequence of Desulfotomaculum ruminis DSM 2154.</title>
        <authorList>
            <person name="Lucas S."/>
            <person name="Copeland A."/>
            <person name="Lapidus A."/>
            <person name="Cheng J.-F."/>
            <person name="Goodwin L."/>
            <person name="Pitluck S."/>
            <person name="Lu M."/>
            <person name="Detter J.C."/>
            <person name="Han C."/>
            <person name="Tapia R."/>
            <person name="Land M."/>
            <person name="Hauser L."/>
            <person name="Kyrpides N."/>
            <person name="Ivanova N."/>
            <person name="Mikhailova N."/>
            <person name="Pagani I."/>
            <person name="Stams A.J.M."/>
            <person name="Plugge C.M."/>
            <person name="Muyzer G."/>
            <person name="Kuever J."/>
            <person name="Parshina S.N."/>
            <person name="Ivanova A.E."/>
            <person name="Nazina T.N."/>
            <person name="Brambilla E."/>
            <person name="Spring S."/>
            <person name="Klenk H.-P."/>
            <person name="Woyke T."/>
        </authorList>
    </citation>
    <scope>NUCLEOTIDE SEQUENCE [LARGE SCALE GENOMIC DNA]</scope>
    <source>
        <strain evidence="2">ATCC 23193 / DSM 2154 / NCIB 8452 / DL</strain>
    </source>
</reference>
<dbReference type="KEGG" id="dru:Desru_0966"/>
<dbReference type="HOGENOM" id="CLU_2537129_0_0_9"/>